<dbReference type="Gene3D" id="3.30.1360.10">
    <property type="entry name" value="RNA polymerase, RBP11-like subunit"/>
    <property type="match status" value="1"/>
</dbReference>
<dbReference type="InterPro" id="IPR036603">
    <property type="entry name" value="RBP11-like"/>
</dbReference>
<dbReference type="SUPFAM" id="SSF55257">
    <property type="entry name" value="RBP11-like subunits of RNA polymerase"/>
    <property type="match status" value="1"/>
</dbReference>
<comment type="caution">
    <text evidence="4">The sequence shown here is derived from an EMBL/GenBank/DDBJ whole genome shotgun (WGS) entry which is preliminary data.</text>
</comment>
<reference evidence="4" key="2">
    <citation type="journal article" date="2014" name="ISME J.">
        <title>Microbial stratification in low pH oxic and suboxic macroscopic growths along an acid mine drainage.</title>
        <authorList>
            <person name="Mendez-Garcia C."/>
            <person name="Mesa V."/>
            <person name="Sprenger R.R."/>
            <person name="Richter M."/>
            <person name="Diez M.S."/>
            <person name="Solano J."/>
            <person name="Bargiela R."/>
            <person name="Golyshina O.V."/>
            <person name="Manteca A."/>
            <person name="Ramos J.L."/>
            <person name="Gallego J.R."/>
            <person name="Llorente I."/>
            <person name="Martins Dos Santos V.A."/>
            <person name="Jensen O.N."/>
            <person name="Pelaez A.I."/>
            <person name="Sanchez J."/>
            <person name="Ferrer M."/>
        </authorList>
    </citation>
    <scope>NUCLEOTIDE SEQUENCE</scope>
</reference>
<dbReference type="NCBIfam" id="NF001988">
    <property type="entry name" value="PRK00783.1"/>
    <property type="match status" value="1"/>
</dbReference>
<dbReference type="GO" id="GO:0003899">
    <property type="term" value="F:DNA-directed RNA polymerase activity"/>
    <property type="evidence" value="ECO:0007669"/>
    <property type="project" value="InterPro"/>
</dbReference>
<evidence type="ECO:0000256" key="2">
    <source>
        <dbReference type="ARBA" id="ARBA00023163"/>
    </source>
</evidence>
<gene>
    <name evidence="4" type="ORF">B1B_03139</name>
</gene>
<dbReference type="InterPro" id="IPR050518">
    <property type="entry name" value="Rpo3/RPB3_RNA_Pol_subunit"/>
</dbReference>
<dbReference type="EMBL" id="AUZY01001906">
    <property type="protein sequence ID" value="EQD73598.1"/>
    <property type="molecule type" value="Genomic_DNA"/>
</dbReference>
<feature type="domain" description="DNA-directed RNA polymerase RpoA/D/Rpb3-type" evidence="3">
    <location>
        <begin position="1"/>
        <end position="190"/>
    </location>
</feature>
<dbReference type="InterPro" id="IPR011263">
    <property type="entry name" value="DNA-dir_RNA_pol_RpoA/D/Rpb3"/>
</dbReference>
<dbReference type="SMART" id="SM00662">
    <property type="entry name" value="RPOLD"/>
    <property type="match status" value="1"/>
</dbReference>
<accession>T1BYN6</accession>
<proteinExistence type="predicted"/>
<sequence length="195" mass="21094">FRKRSECTCNGAGCPSCQVMYSIDRKGPCTVYARDVVPLGDPTLAIIEPEIPIVRLGAKQALLAYATAVVGTAREHAKWQVALAVGLSSPVEVQVSKKANCSEACLKRAVESLPDGVASFSDGKITILDETKSSLTAGIEEACPHGSIKLVWANDRFFFRFETDGSLTARDALRYALKDLKSRFEDLREAVQAIA</sequence>
<dbReference type="PANTHER" id="PTHR11800:SF2">
    <property type="entry name" value="DNA-DIRECTED RNA POLYMERASE II SUBUNIT RPB3"/>
    <property type="match status" value="1"/>
</dbReference>
<evidence type="ECO:0000259" key="3">
    <source>
        <dbReference type="SMART" id="SM00662"/>
    </source>
</evidence>
<evidence type="ECO:0000313" key="4">
    <source>
        <dbReference type="EMBL" id="EQD73598.1"/>
    </source>
</evidence>
<dbReference type="InterPro" id="IPR036643">
    <property type="entry name" value="RNApol_insert_sf"/>
</dbReference>
<name>T1BYN6_9ZZZZ</name>
<evidence type="ECO:0000256" key="1">
    <source>
        <dbReference type="ARBA" id="ARBA00022478"/>
    </source>
</evidence>
<dbReference type="GO" id="GO:0046983">
    <property type="term" value="F:protein dimerization activity"/>
    <property type="evidence" value="ECO:0007669"/>
    <property type="project" value="InterPro"/>
</dbReference>
<dbReference type="PANTHER" id="PTHR11800">
    <property type="entry name" value="DNA-DIRECTED RNA POLYMERASE"/>
    <property type="match status" value="1"/>
</dbReference>
<reference evidence="4" key="1">
    <citation type="submission" date="2013-08" db="EMBL/GenBank/DDBJ databases">
        <authorList>
            <person name="Mendez C."/>
            <person name="Richter M."/>
            <person name="Ferrer M."/>
            <person name="Sanchez J."/>
        </authorList>
    </citation>
    <scope>NUCLEOTIDE SEQUENCE</scope>
</reference>
<organism evidence="4">
    <name type="scientific">mine drainage metagenome</name>
    <dbReference type="NCBI Taxonomy" id="410659"/>
    <lineage>
        <taxon>unclassified sequences</taxon>
        <taxon>metagenomes</taxon>
        <taxon>ecological metagenomes</taxon>
    </lineage>
</organism>
<dbReference type="InterPro" id="IPR011262">
    <property type="entry name" value="DNA-dir_RNA_pol_insert"/>
</dbReference>
<dbReference type="Gene3D" id="2.170.120.12">
    <property type="entry name" value="DNA-directed RNA polymerase, insert domain"/>
    <property type="match status" value="1"/>
</dbReference>
<dbReference type="SUPFAM" id="SSF56553">
    <property type="entry name" value="Insert subdomain of RNA polymerase alpha subunit"/>
    <property type="match status" value="1"/>
</dbReference>
<dbReference type="GO" id="GO:0006351">
    <property type="term" value="P:DNA-templated transcription"/>
    <property type="evidence" value="ECO:0007669"/>
    <property type="project" value="InterPro"/>
</dbReference>
<keyword evidence="2" id="KW-0804">Transcription</keyword>
<dbReference type="GO" id="GO:0000428">
    <property type="term" value="C:DNA-directed RNA polymerase complex"/>
    <property type="evidence" value="ECO:0007669"/>
    <property type="project" value="UniProtKB-KW"/>
</dbReference>
<dbReference type="AlphaFoldDB" id="T1BYN6"/>
<dbReference type="Pfam" id="PF01000">
    <property type="entry name" value="RNA_pol_A_bac"/>
    <property type="match status" value="1"/>
</dbReference>
<protein>
    <submittedName>
        <fullName evidence="4">DNA-directed RNA polymerase subunit D</fullName>
    </submittedName>
</protein>
<keyword evidence="1 4" id="KW-0240">DNA-directed RNA polymerase</keyword>
<feature type="non-terminal residue" evidence="4">
    <location>
        <position position="1"/>
    </location>
</feature>